<reference evidence="1" key="1">
    <citation type="submission" date="2015-04" db="UniProtKB">
        <authorList>
            <consortium name="EnsemblPlants"/>
        </authorList>
    </citation>
    <scope>IDENTIFICATION</scope>
</reference>
<accession>A0A0E0B1M4</accession>
<dbReference type="AlphaFoldDB" id="A0A0E0B1M4"/>
<proteinExistence type="predicted"/>
<reference evidence="1" key="2">
    <citation type="submission" date="2018-05" db="EMBL/GenBank/DDBJ databases">
        <title>OgluRS3 (Oryza glumaepatula Reference Sequence Version 3).</title>
        <authorList>
            <person name="Zhang J."/>
            <person name="Kudrna D."/>
            <person name="Lee S."/>
            <person name="Talag J."/>
            <person name="Welchert J."/>
            <person name="Wing R.A."/>
        </authorList>
    </citation>
    <scope>NUCLEOTIDE SEQUENCE [LARGE SCALE GENOMIC DNA]</scope>
</reference>
<name>A0A0E0B1M4_9ORYZ</name>
<protein>
    <submittedName>
        <fullName evidence="1">Uncharacterized protein</fullName>
    </submittedName>
</protein>
<dbReference type="Proteomes" id="UP000026961">
    <property type="component" value="Chromosome 9"/>
</dbReference>
<keyword evidence="2" id="KW-1185">Reference proteome</keyword>
<dbReference type="HOGENOM" id="CLU_2267990_0_0_1"/>
<dbReference type="EnsemblPlants" id="OGLUM09G06840.1">
    <property type="protein sequence ID" value="OGLUM09G06840.1"/>
    <property type="gene ID" value="OGLUM09G06840"/>
</dbReference>
<organism evidence="1">
    <name type="scientific">Oryza glumipatula</name>
    <dbReference type="NCBI Taxonomy" id="40148"/>
    <lineage>
        <taxon>Eukaryota</taxon>
        <taxon>Viridiplantae</taxon>
        <taxon>Streptophyta</taxon>
        <taxon>Embryophyta</taxon>
        <taxon>Tracheophyta</taxon>
        <taxon>Spermatophyta</taxon>
        <taxon>Magnoliopsida</taxon>
        <taxon>Liliopsida</taxon>
        <taxon>Poales</taxon>
        <taxon>Poaceae</taxon>
        <taxon>BOP clade</taxon>
        <taxon>Oryzoideae</taxon>
        <taxon>Oryzeae</taxon>
        <taxon>Oryzinae</taxon>
        <taxon>Oryza</taxon>
    </lineage>
</organism>
<dbReference type="Gramene" id="OGLUM09G06840.1">
    <property type="protein sequence ID" value="OGLUM09G06840.1"/>
    <property type="gene ID" value="OGLUM09G06840"/>
</dbReference>
<evidence type="ECO:0000313" key="2">
    <source>
        <dbReference type="Proteomes" id="UP000026961"/>
    </source>
</evidence>
<sequence>MTSSIILKSPQAVASASQYEPAKDLIAAIVDAKPLFFPELKIQRLKDAIFAQNKLPVSTKTFASLIAAKYIPKLLHYLAVHFTAEQIMWPDKAIDTSSDSGLL</sequence>
<dbReference type="STRING" id="40148.A0A0E0B1M4"/>
<evidence type="ECO:0000313" key="1">
    <source>
        <dbReference type="EnsemblPlants" id="OGLUM09G06840.1"/>
    </source>
</evidence>